<dbReference type="GO" id="GO:0004523">
    <property type="term" value="F:RNA-DNA hybrid ribonuclease activity"/>
    <property type="evidence" value="ECO:0007669"/>
    <property type="project" value="InterPro"/>
</dbReference>
<dbReference type="OrthoDB" id="1748820at2759"/>
<sequence>MSLCPLCRSMEESVNHVFWECTFIKCVLEGAGIDGLFSSMEQNWDKWIANLFLSMQKEQCKRLVITFWAVWHHRNEVYHQGEKQCATRLISFIKAFYTKNNQLKLVSKTGVRQNEGAWTPPRTNMAKGNFDATYNSHMMSSVSRIIFRDFEGYILVACTYPNTFVIDATTAEAKAYLQTVTVAEELGFRNLVIEGDSLTVIKKSKHLKRINQILV</sequence>
<proteinExistence type="predicted"/>
<dbReference type="PANTHER" id="PTHR47074:SF61">
    <property type="entry name" value="RNASE H TYPE-1 DOMAIN-CONTAINING PROTEIN"/>
    <property type="match status" value="1"/>
</dbReference>
<dbReference type="Pfam" id="PF13456">
    <property type="entry name" value="RVT_3"/>
    <property type="match status" value="1"/>
</dbReference>
<accession>A0A9D3WJH7</accession>
<dbReference type="PANTHER" id="PTHR47074">
    <property type="entry name" value="BNAC02G40300D PROTEIN"/>
    <property type="match status" value="1"/>
</dbReference>
<evidence type="ECO:0000313" key="2">
    <source>
        <dbReference type="EMBL" id="KAH1129809.1"/>
    </source>
</evidence>
<comment type="caution">
    <text evidence="2">The sequence shown here is derived from an EMBL/GenBank/DDBJ whole genome shotgun (WGS) entry which is preliminary data.</text>
</comment>
<dbReference type="EMBL" id="JAIQCV010000001">
    <property type="protein sequence ID" value="KAH1129809.1"/>
    <property type="molecule type" value="Genomic_DNA"/>
</dbReference>
<dbReference type="InterPro" id="IPR002156">
    <property type="entry name" value="RNaseH_domain"/>
</dbReference>
<feature type="domain" description="RNase H type-1" evidence="1">
    <location>
        <begin position="129"/>
        <end position="210"/>
    </location>
</feature>
<evidence type="ECO:0000259" key="1">
    <source>
        <dbReference type="Pfam" id="PF13456"/>
    </source>
</evidence>
<reference evidence="2 3" key="1">
    <citation type="journal article" date="2021" name="Plant Biotechnol. J.">
        <title>Multi-omics assisted identification of the key and species-specific regulatory components of drought-tolerant mechanisms in Gossypium stocksii.</title>
        <authorList>
            <person name="Yu D."/>
            <person name="Ke L."/>
            <person name="Zhang D."/>
            <person name="Wu Y."/>
            <person name="Sun Y."/>
            <person name="Mei J."/>
            <person name="Sun J."/>
            <person name="Sun Y."/>
        </authorList>
    </citation>
    <scope>NUCLEOTIDE SEQUENCE [LARGE SCALE GENOMIC DNA]</scope>
    <source>
        <strain evidence="3">cv. E1</strain>
        <tissue evidence="2">Leaf</tissue>
    </source>
</reference>
<keyword evidence="3" id="KW-1185">Reference proteome</keyword>
<name>A0A9D3WJH7_9ROSI</name>
<dbReference type="InterPro" id="IPR052929">
    <property type="entry name" value="RNase_H-like_EbsB-rel"/>
</dbReference>
<gene>
    <name evidence="2" type="ORF">J1N35_001187</name>
</gene>
<dbReference type="GO" id="GO:0003676">
    <property type="term" value="F:nucleic acid binding"/>
    <property type="evidence" value="ECO:0007669"/>
    <property type="project" value="InterPro"/>
</dbReference>
<protein>
    <recommendedName>
        <fullName evidence="1">RNase H type-1 domain-containing protein</fullName>
    </recommendedName>
</protein>
<dbReference type="Proteomes" id="UP000828251">
    <property type="component" value="Unassembled WGS sequence"/>
</dbReference>
<evidence type="ECO:0000313" key="3">
    <source>
        <dbReference type="Proteomes" id="UP000828251"/>
    </source>
</evidence>
<organism evidence="2 3">
    <name type="scientific">Gossypium stocksii</name>
    <dbReference type="NCBI Taxonomy" id="47602"/>
    <lineage>
        <taxon>Eukaryota</taxon>
        <taxon>Viridiplantae</taxon>
        <taxon>Streptophyta</taxon>
        <taxon>Embryophyta</taxon>
        <taxon>Tracheophyta</taxon>
        <taxon>Spermatophyta</taxon>
        <taxon>Magnoliopsida</taxon>
        <taxon>eudicotyledons</taxon>
        <taxon>Gunneridae</taxon>
        <taxon>Pentapetalae</taxon>
        <taxon>rosids</taxon>
        <taxon>malvids</taxon>
        <taxon>Malvales</taxon>
        <taxon>Malvaceae</taxon>
        <taxon>Malvoideae</taxon>
        <taxon>Gossypium</taxon>
    </lineage>
</organism>
<dbReference type="AlphaFoldDB" id="A0A9D3WJH7"/>